<reference evidence="1" key="1">
    <citation type="submission" date="2021-05" db="EMBL/GenBank/DDBJ databases">
        <authorList>
            <person name="Alioto T."/>
            <person name="Alioto T."/>
            <person name="Gomez Garrido J."/>
        </authorList>
    </citation>
    <scope>NUCLEOTIDE SEQUENCE</scope>
</reference>
<dbReference type="AlphaFoldDB" id="A0A8D8AEU1"/>
<sequence length="206" mass="21339">MALIVFGFPLPSPTAPPPPPPPSLTSFCVPPSSRATGLPAPSSALLVTSSSVGSPRVRCSVCTVSWRSVSSVVLVDTIGPESSMTLPSSSRSWRLMRVSIWRVVVSSVLRFLMISSSRLTASTSPSSARISTKFWLTPSSVSPSNFASATIVLGVVVVEVITTPSAAPRLALRTVPGVPTGLASLNSLMVGCVPTSEVWVGCVCAN</sequence>
<dbReference type="EMBL" id="HBUE01029352">
    <property type="protein sequence ID" value="CAG6455819.1"/>
    <property type="molecule type" value="Transcribed_RNA"/>
</dbReference>
<evidence type="ECO:0000313" key="1">
    <source>
        <dbReference type="EMBL" id="CAG6455821.1"/>
    </source>
</evidence>
<proteinExistence type="predicted"/>
<name>A0A8D8AEU1_CULPI</name>
<protein>
    <submittedName>
        <fullName evidence="1">(northern house mosquito) hypothetical protein</fullName>
    </submittedName>
</protein>
<dbReference type="EMBL" id="HBUE01029353">
    <property type="protein sequence ID" value="CAG6455821.1"/>
    <property type="molecule type" value="Transcribed_RNA"/>
</dbReference>
<organism evidence="1">
    <name type="scientific">Culex pipiens</name>
    <name type="common">House mosquito</name>
    <dbReference type="NCBI Taxonomy" id="7175"/>
    <lineage>
        <taxon>Eukaryota</taxon>
        <taxon>Metazoa</taxon>
        <taxon>Ecdysozoa</taxon>
        <taxon>Arthropoda</taxon>
        <taxon>Hexapoda</taxon>
        <taxon>Insecta</taxon>
        <taxon>Pterygota</taxon>
        <taxon>Neoptera</taxon>
        <taxon>Endopterygota</taxon>
        <taxon>Diptera</taxon>
        <taxon>Nematocera</taxon>
        <taxon>Culicoidea</taxon>
        <taxon>Culicidae</taxon>
        <taxon>Culicinae</taxon>
        <taxon>Culicini</taxon>
        <taxon>Culex</taxon>
        <taxon>Culex</taxon>
    </lineage>
</organism>
<accession>A0A8D8AEU1</accession>